<protein>
    <submittedName>
        <fullName evidence="2">Protein FAM91A1</fullName>
    </submittedName>
</protein>
<reference evidence="2 3" key="1">
    <citation type="submission" date="2019-07" db="EMBL/GenBank/DDBJ databases">
        <title>Draft genome assembly of a fouling barnacle, Amphibalanus amphitrite (Darwin, 1854): The first reference genome for Thecostraca.</title>
        <authorList>
            <person name="Kim W."/>
        </authorList>
    </citation>
    <scope>NUCLEOTIDE SEQUENCE [LARGE SCALE GENOMIC DNA]</scope>
    <source>
        <strain evidence="2">SNU_AA5</strain>
        <tissue evidence="2">Soma without cirri and trophi</tissue>
    </source>
</reference>
<dbReference type="Pfam" id="PF14647">
    <property type="entry name" value="FAM91_N"/>
    <property type="match status" value="1"/>
</dbReference>
<name>A0A6A4WPC6_AMPAM</name>
<dbReference type="AlphaFoldDB" id="A0A6A4WPC6"/>
<keyword evidence="3" id="KW-1185">Reference proteome</keyword>
<comment type="caution">
    <text evidence="2">The sequence shown here is derived from an EMBL/GenBank/DDBJ whole genome shotgun (WGS) entry which is preliminary data.</text>
</comment>
<dbReference type="PANTHER" id="PTHR28441:SF2">
    <property type="entry name" value="PROTEIN FAM91A1"/>
    <property type="match status" value="1"/>
</dbReference>
<dbReference type="InterPro" id="IPR028091">
    <property type="entry name" value="FAM91_N_dom"/>
</dbReference>
<evidence type="ECO:0000313" key="3">
    <source>
        <dbReference type="Proteomes" id="UP000440578"/>
    </source>
</evidence>
<evidence type="ECO:0000259" key="1">
    <source>
        <dbReference type="Pfam" id="PF14647"/>
    </source>
</evidence>
<gene>
    <name evidence="2" type="primary">fam91a1_1</name>
    <name evidence="2" type="ORF">FJT64_019587</name>
</gene>
<accession>A0A6A4WPC6</accession>
<organism evidence="2 3">
    <name type="scientific">Amphibalanus amphitrite</name>
    <name type="common">Striped barnacle</name>
    <name type="synonym">Balanus amphitrite</name>
    <dbReference type="NCBI Taxonomy" id="1232801"/>
    <lineage>
        <taxon>Eukaryota</taxon>
        <taxon>Metazoa</taxon>
        <taxon>Ecdysozoa</taxon>
        <taxon>Arthropoda</taxon>
        <taxon>Crustacea</taxon>
        <taxon>Multicrustacea</taxon>
        <taxon>Cirripedia</taxon>
        <taxon>Thoracica</taxon>
        <taxon>Thoracicalcarea</taxon>
        <taxon>Balanomorpha</taxon>
        <taxon>Balanoidea</taxon>
        <taxon>Balanidae</taxon>
        <taxon>Amphibalaninae</taxon>
        <taxon>Amphibalanus</taxon>
    </lineage>
</organism>
<sequence length="226" mass="25894">MTSNSSTMVIQFGDGTYLGQSQKEYEAHVLDVSIKNQLRHRGNLVQRVHRDEASYYRRLVEYSRQQLMLYPYHLADIVVKGLRLSPFEYCTSVVQLIMEQERSYDSLPNFTAADCLRLLGIGRNQYIDLMNQCRSGLKQRIAFRKKSVRPLLPAKPVPVFIDPSWRVDVGLVMEDDVRKLSADEKAAVDLLIDQQSQPAGRLAYHVVHSLYSKGLVYVDVPVDDDD</sequence>
<dbReference type="EMBL" id="VIIS01000418">
    <property type="protein sequence ID" value="KAF0309276.1"/>
    <property type="molecule type" value="Genomic_DNA"/>
</dbReference>
<dbReference type="Proteomes" id="UP000440578">
    <property type="component" value="Unassembled WGS sequence"/>
</dbReference>
<dbReference type="PANTHER" id="PTHR28441">
    <property type="entry name" value="PROTEIN FAM91A1"/>
    <property type="match status" value="1"/>
</dbReference>
<proteinExistence type="predicted"/>
<feature type="domain" description="FAM91 N-terminal" evidence="1">
    <location>
        <begin position="17"/>
        <end position="226"/>
    </location>
</feature>
<evidence type="ECO:0000313" key="2">
    <source>
        <dbReference type="EMBL" id="KAF0309276.1"/>
    </source>
</evidence>
<dbReference type="OrthoDB" id="275996at2759"/>
<dbReference type="InterPro" id="IPR039199">
    <property type="entry name" value="FAM91"/>
</dbReference>